<dbReference type="Proteomes" id="UP000194143">
    <property type="component" value="Chromosome"/>
</dbReference>
<reference evidence="1 2" key="1">
    <citation type="submission" date="2017-04" db="EMBL/GenBank/DDBJ databases">
        <title>Complete Genome Sequence of Bacillus thuringiensis type Strain ATCC 10792.</title>
        <authorList>
            <person name="Oh D.-H."/>
            <person name="Park B.-J."/>
            <person name="Shuai W."/>
            <person name="Chelliah R."/>
        </authorList>
    </citation>
    <scope>NUCLEOTIDE SEQUENCE [LARGE SCALE GENOMIC DNA]</scope>
    <source>
        <strain evidence="1 2">ATCC 10792</strain>
    </source>
</reference>
<dbReference type="AlphaFoldDB" id="A0A1W6WVB9"/>
<protein>
    <submittedName>
        <fullName evidence="1">Uncharacterized protein</fullName>
    </submittedName>
</protein>
<evidence type="ECO:0000313" key="1">
    <source>
        <dbReference type="EMBL" id="ARP60540.1"/>
    </source>
</evidence>
<accession>A0A1W6WVB9</accession>
<organism evidence="1 2">
    <name type="scientific">Bacillus thuringiensis</name>
    <dbReference type="NCBI Taxonomy" id="1428"/>
    <lineage>
        <taxon>Bacteria</taxon>
        <taxon>Bacillati</taxon>
        <taxon>Bacillota</taxon>
        <taxon>Bacilli</taxon>
        <taxon>Bacillales</taxon>
        <taxon>Bacillaceae</taxon>
        <taxon>Bacillus</taxon>
        <taxon>Bacillus cereus group</taxon>
    </lineage>
</organism>
<name>A0A1W6WVB9_BACTU</name>
<evidence type="ECO:0000313" key="2">
    <source>
        <dbReference type="Proteomes" id="UP000194143"/>
    </source>
</evidence>
<sequence length="70" mass="8409">MGEYRTFNYGQENYVFFILAFFAPKSTKPDRERVEMNERNLEITISKCAFHCIRSFSLMAENLPYYTHKL</sequence>
<dbReference type="EMBL" id="CP021061">
    <property type="protein sequence ID" value="ARP60540.1"/>
    <property type="molecule type" value="Genomic_DNA"/>
</dbReference>
<proteinExistence type="predicted"/>
<keyword evidence="2" id="KW-1185">Reference proteome</keyword>
<gene>
    <name evidence="1" type="ORF">CAB88_27160</name>
</gene>